<organism evidence="1 2">
    <name type="scientific">Candidatus Faeciplasma avium</name>
    <dbReference type="NCBI Taxonomy" id="2840798"/>
    <lineage>
        <taxon>Bacteria</taxon>
        <taxon>Bacillati</taxon>
        <taxon>Bacillota</taxon>
        <taxon>Clostridia</taxon>
        <taxon>Eubacteriales</taxon>
        <taxon>Oscillospiraceae</taxon>
        <taxon>Oscillospiraceae incertae sedis</taxon>
        <taxon>Candidatus Faeciplasma</taxon>
    </lineage>
</organism>
<reference evidence="1" key="2">
    <citation type="journal article" date="2021" name="PeerJ">
        <title>Extensive microbial diversity within the chicken gut microbiome revealed by metagenomics and culture.</title>
        <authorList>
            <person name="Gilroy R."/>
            <person name="Ravi A."/>
            <person name="Getino M."/>
            <person name="Pursley I."/>
            <person name="Horton D.L."/>
            <person name="Alikhan N.F."/>
            <person name="Baker D."/>
            <person name="Gharbi K."/>
            <person name="Hall N."/>
            <person name="Watson M."/>
            <person name="Adriaenssens E.M."/>
            <person name="Foster-Nyarko E."/>
            <person name="Jarju S."/>
            <person name="Secka A."/>
            <person name="Antonio M."/>
            <person name="Oren A."/>
            <person name="Chaudhuri R.R."/>
            <person name="La Ragione R."/>
            <person name="Hildebrand F."/>
            <person name="Pallen M.J."/>
        </authorList>
    </citation>
    <scope>NUCLEOTIDE SEQUENCE</scope>
    <source>
        <strain evidence="1">1370</strain>
    </source>
</reference>
<accession>A0A9D1NRB3</accession>
<reference evidence="1" key="1">
    <citation type="submission" date="2020-10" db="EMBL/GenBank/DDBJ databases">
        <authorList>
            <person name="Gilroy R."/>
        </authorList>
    </citation>
    <scope>NUCLEOTIDE SEQUENCE</scope>
    <source>
        <strain evidence="1">1370</strain>
    </source>
</reference>
<proteinExistence type="predicted"/>
<protein>
    <submittedName>
        <fullName evidence="1">NusG domain II-containing protein</fullName>
    </submittedName>
</protein>
<dbReference type="InterPro" id="IPR038690">
    <property type="entry name" value="NusG_2_sf"/>
</dbReference>
<dbReference type="EMBL" id="DVOL01000079">
    <property type="protein sequence ID" value="HIV11138.1"/>
    <property type="molecule type" value="Genomic_DNA"/>
</dbReference>
<dbReference type="Gene3D" id="2.60.320.10">
    <property type="entry name" value="N-utilization substance G protein NusG, insert domain"/>
    <property type="match status" value="1"/>
</dbReference>
<dbReference type="Pfam" id="PF07009">
    <property type="entry name" value="NusG_II"/>
    <property type="match status" value="1"/>
</dbReference>
<name>A0A9D1NRB3_9FIRM</name>
<evidence type="ECO:0000313" key="2">
    <source>
        <dbReference type="Proteomes" id="UP000823960"/>
    </source>
</evidence>
<comment type="caution">
    <text evidence="1">The sequence shown here is derived from an EMBL/GenBank/DDBJ whole genome shotgun (WGS) entry which is preliminary data.</text>
</comment>
<sequence>MLSENQKKRLRADFAVLAAVLLLSALMLAAARLRRSPGALVVIEEKGGTAAVLPLYEDASLELEGRLTVVIENGSVYITGACCPDRFCQASSPIKYSGESIICLPFGISVSVTGGEGGYDFLV</sequence>
<dbReference type="Proteomes" id="UP000823960">
    <property type="component" value="Unassembled WGS sequence"/>
</dbReference>
<dbReference type="AlphaFoldDB" id="A0A9D1NRB3"/>
<gene>
    <name evidence="1" type="ORF">IAD28_05550</name>
</gene>
<evidence type="ECO:0000313" key="1">
    <source>
        <dbReference type="EMBL" id="HIV11138.1"/>
    </source>
</evidence>